<dbReference type="Proteomes" id="UP000323632">
    <property type="component" value="Unassembled WGS sequence"/>
</dbReference>
<feature type="chain" id="PRO_5024341824" evidence="1">
    <location>
        <begin position="24"/>
        <end position="209"/>
    </location>
</feature>
<evidence type="ECO:0000313" key="2">
    <source>
        <dbReference type="EMBL" id="KAA5536987.1"/>
    </source>
</evidence>
<sequence length="209" mass="23518">MKKLLWILCLALPLLLSHYSSEAQSAKGFYNTPYRSRNIGSFSKNTGILSLGVGFPNKSGTGIDYWGGNDHRFGYGPLYVKYEHGIITELGLGGYLSMAGAKYEYGPNRRYTDRIFAFSGGFLAYYHFNKLIPVRNLDVYAGAGLGFRQLSYSYDDDFSNQNDDRGNFDVYPVIKVGARYYFTHVFGVYGEGGYDKMSDVNIGVSFRFN</sequence>
<name>A0A5M6CPI7_9BACT</name>
<accession>A0A5M6CPI7</accession>
<keyword evidence="3" id="KW-1185">Reference proteome</keyword>
<keyword evidence="1" id="KW-0732">Signal</keyword>
<evidence type="ECO:0000256" key="1">
    <source>
        <dbReference type="SAM" id="SignalP"/>
    </source>
</evidence>
<gene>
    <name evidence="2" type="ORF">F0919_04770</name>
</gene>
<protein>
    <submittedName>
        <fullName evidence="2">Porin family protein</fullName>
    </submittedName>
</protein>
<dbReference type="RefSeq" id="WP_150031564.1">
    <property type="nucleotide sequence ID" value="NZ_VWSH01000001.1"/>
</dbReference>
<dbReference type="InterPro" id="IPR011250">
    <property type="entry name" value="OMP/PagP_B-barrel"/>
</dbReference>
<proteinExistence type="predicted"/>
<feature type="signal peptide" evidence="1">
    <location>
        <begin position="1"/>
        <end position="23"/>
    </location>
</feature>
<evidence type="ECO:0000313" key="3">
    <source>
        <dbReference type="Proteomes" id="UP000323632"/>
    </source>
</evidence>
<dbReference type="EMBL" id="VWSH01000001">
    <property type="protein sequence ID" value="KAA5536987.1"/>
    <property type="molecule type" value="Genomic_DNA"/>
</dbReference>
<reference evidence="2 3" key="1">
    <citation type="submission" date="2019-09" db="EMBL/GenBank/DDBJ databases">
        <title>Genome sequence and assembly of Taibaiella sp.</title>
        <authorList>
            <person name="Chhetri G."/>
        </authorList>
    </citation>
    <scope>NUCLEOTIDE SEQUENCE [LARGE SCALE GENOMIC DNA]</scope>
    <source>
        <strain evidence="2 3">KVB11</strain>
    </source>
</reference>
<dbReference type="SUPFAM" id="SSF56925">
    <property type="entry name" value="OMPA-like"/>
    <property type="match status" value="1"/>
</dbReference>
<comment type="caution">
    <text evidence="2">The sequence shown here is derived from an EMBL/GenBank/DDBJ whole genome shotgun (WGS) entry which is preliminary data.</text>
</comment>
<dbReference type="AlphaFoldDB" id="A0A5M6CPI7"/>
<organism evidence="2 3">
    <name type="scientific">Taibaiella lutea</name>
    <dbReference type="NCBI Taxonomy" id="2608001"/>
    <lineage>
        <taxon>Bacteria</taxon>
        <taxon>Pseudomonadati</taxon>
        <taxon>Bacteroidota</taxon>
        <taxon>Chitinophagia</taxon>
        <taxon>Chitinophagales</taxon>
        <taxon>Chitinophagaceae</taxon>
        <taxon>Taibaiella</taxon>
    </lineage>
</organism>